<evidence type="ECO:0008006" key="3">
    <source>
        <dbReference type="Google" id="ProtNLM"/>
    </source>
</evidence>
<accession>A0A2K8KNP2</accession>
<reference evidence="1 2" key="1">
    <citation type="journal article" date="2017" name="Environ. Microbiol.">
        <title>Genomic and physiological analyses of 'Reinekea forsetii' reveal a versatile opportunistic lifestyle during spring algae blooms.</title>
        <authorList>
            <person name="Avci B."/>
            <person name="Hahnke R.L."/>
            <person name="Chafee M."/>
            <person name="Fischer T."/>
            <person name="Gruber-Vodicka H."/>
            <person name="Tegetmeyer H.E."/>
            <person name="Harder J."/>
            <person name="Fuchs B.M."/>
            <person name="Amann R.I."/>
            <person name="Teeling H."/>
        </authorList>
    </citation>
    <scope>NUCLEOTIDE SEQUENCE [LARGE SCALE GENOMIC DNA]</scope>
    <source>
        <strain evidence="1 2">Hel1_31_D35</strain>
    </source>
</reference>
<dbReference type="Pfam" id="PF10977">
    <property type="entry name" value="DUF2797"/>
    <property type="match status" value="1"/>
</dbReference>
<evidence type="ECO:0000313" key="1">
    <source>
        <dbReference type="EMBL" id="ATX76415.1"/>
    </source>
</evidence>
<dbReference type="InterPro" id="IPR021246">
    <property type="entry name" value="DUF2797"/>
</dbReference>
<protein>
    <recommendedName>
        <fullName evidence="3">DUF2797 domain-containing protein</fullName>
    </recommendedName>
</protein>
<proteinExistence type="predicted"/>
<sequence length="288" mass="31683">MMTMDLFAGLDDLPPGITGNLAKMSTHWVAGSPVQYQLPLGDQRLDLNARIGQTIRLEFTGAIHCVHCGELTKKSFGQGYCYKHFAALAQTDVCIMSPEKCHYDQGTCREPAWGEASCMQSHYVYLSNSSAIKVGITRGGQIPTRWVDQGATQAITIARVATRQLAGFVEVICKKHVADKTNWRNMLKGGSAPLDMAAERDRLFTLAQADLAELVERHGLLAVQLLHHGDVFEIDFPVTQYPDKVASLNFDKDPLVEGTLLGIKGQYLILDSGVINIRRFGGYQVTVS</sequence>
<dbReference type="Proteomes" id="UP000229757">
    <property type="component" value="Chromosome"/>
</dbReference>
<dbReference type="KEGG" id="rfo:REIFOR_01269"/>
<keyword evidence="2" id="KW-1185">Reference proteome</keyword>
<dbReference type="AlphaFoldDB" id="A0A2K8KNP2"/>
<organism evidence="1 2">
    <name type="scientific">Reinekea forsetii</name>
    <dbReference type="NCBI Taxonomy" id="1336806"/>
    <lineage>
        <taxon>Bacteria</taxon>
        <taxon>Pseudomonadati</taxon>
        <taxon>Pseudomonadota</taxon>
        <taxon>Gammaproteobacteria</taxon>
        <taxon>Oceanospirillales</taxon>
        <taxon>Saccharospirillaceae</taxon>
        <taxon>Reinekea</taxon>
    </lineage>
</organism>
<gene>
    <name evidence="1" type="ORF">REIFOR_01269</name>
</gene>
<evidence type="ECO:0000313" key="2">
    <source>
        <dbReference type="Proteomes" id="UP000229757"/>
    </source>
</evidence>
<dbReference type="EMBL" id="CP011797">
    <property type="protein sequence ID" value="ATX76415.1"/>
    <property type="molecule type" value="Genomic_DNA"/>
</dbReference>
<name>A0A2K8KNP2_9GAMM</name>